<sequence>MFQLDINNAFLYGDFDEEMYMKLPHGLVSSSASLPSSSLVGKLQKSLYRLRQASRQWYAKLSHALCSRGYSHSLNDYSFSVKKCGSSIVLIVVYVDGIILTGNDLDEISSLKAFLDSQFKIKDLGVLNYFLGIKVSYSFYGLLLHQKKFIRDLLHAYDCELVSPVVSPLDLSTKLKADYSDLLPSPESYRSLVGKLNFLTHTRPDLCFAVQHLSQFLQTPRFPHMRADCPDIRKSVTGFCIFLGGCLVGWKAKKQPVVSLSSTEAEYHVISKVVAELSWVARLLSDFGIPTTTVIPVFCDNQAAIHIAKNPVFHERTKHIEVDCHFIRTKFTEGPISLHHFHICTIG</sequence>
<dbReference type="OrthoDB" id="1287748at2759"/>
<dbReference type="PaxDb" id="4097-A0A1S4D3E8"/>
<dbReference type="InterPro" id="IPR013103">
    <property type="entry name" value="RVT_2"/>
</dbReference>
<accession>A0A1S4D3E8</accession>
<feature type="domain" description="Reverse transcriptase Ty1/copia-type" evidence="1">
    <location>
        <begin position="2"/>
        <end position="163"/>
    </location>
</feature>
<dbReference type="InterPro" id="IPR043502">
    <property type="entry name" value="DNA/RNA_pol_sf"/>
</dbReference>
<name>A0A1S4D3E8_TOBAC</name>
<dbReference type="RefSeq" id="XP_016507955.1">
    <property type="nucleotide sequence ID" value="XM_016652469.1"/>
</dbReference>
<dbReference type="CDD" id="cd09272">
    <property type="entry name" value="RNase_HI_RT_Ty1"/>
    <property type="match status" value="1"/>
</dbReference>
<dbReference type="SUPFAM" id="SSF56672">
    <property type="entry name" value="DNA/RNA polymerases"/>
    <property type="match status" value="1"/>
</dbReference>
<gene>
    <name evidence="2" type="primary">LOC107825595</name>
</gene>
<dbReference type="PANTHER" id="PTHR11439">
    <property type="entry name" value="GAG-POL-RELATED RETROTRANSPOSON"/>
    <property type="match status" value="1"/>
</dbReference>
<dbReference type="PANTHER" id="PTHR11439:SF470">
    <property type="entry name" value="CYSTEINE-RICH RLK (RECEPTOR-LIKE PROTEIN KINASE) 8"/>
    <property type="match status" value="1"/>
</dbReference>
<protein>
    <submittedName>
        <fullName evidence="2">Uncharacterized mitochondrial protein AtMg00810-like</fullName>
    </submittedName>
</protein>
<dbReference type="AlphaFoldDB" id="A0A1S4D3E8"/>
<dbReference type="Pfam" id="PF07727">
    <property type="entry name" value="RVT_2"/>
    <property type="match status" value="1"/>
</dbReference>
<evidence type="ECO:0000259" key="1">
    <source>
        <dbReference type="Pfam" id="PF07727"/>
    </source>
</evidence>
<reference evidence="2" key="1">
    <citation type="submission" date="2025-08" db="UniProtKB">
        <authorList>
            <consortium name="RefSeq"/>
        </authorList>
    </citation>
    <scope>IDENTIFICATION</scope>
</reference>
<proteinExistence type="predicted"/>
<dbReference type="STRING" id="4097.A0A1S4D3E8"/>
<evidence type="ECO:0000313" key="2">
    <source>
        <dbReference type="RefSeq" id="XP_016507955.1"/>
    </source>
</evidence>
<organism evidence="2">
    <name type="scientific">Nicotiana tabacum</name>
    <name type="common">Common tobacco</name>
    <dbReference type="NCBI Taxonomy" id="4097"/>
    <lineage>
        <taxon>Eukaryota</taxon>
        <taxon>Viridiplantae</taxon>
        <taxon>Streptophyta</taxon>
        <taxon>Embryophyta</taxon>
        <taxon>Tracheophyta</taxon>
        <taxon>Spermatophyta</taxon>
        <taxon>Magnoliopsida</taxon>
        <taxon>eudicotyledons</taxon>
        <taxon>Gunneridae</taxon>
        <taxon>Pentapetalae</taxon>
        <taxon>asterids</taxon>
        <taxon>lamiids</taxon>
        <taxon>Solanales</taxon>
        <taxon>Solanaceae</taxon>
        <taxon>Nicotianoideae</taxon>
        <taxon>Nicotianeae</taxon>
        <taxon>Nicotiana</taxon>
    </lineage>
</organism>
<dbReference type="KEGG" id="nta:107825595"/>